<protein>
    <recommendedName>
        <fullName evidence="6">Pentatricopeptide repeat-containing protein-mitochondrial domain-containing protein</fullName>
    </recommendedName>
</protein>
<dbReference type="PANTHER" id="PTHR47447:SF24">
    <property type="entry name" value="PENTATRICOPEPTIDE REPEAT-CONTAINING PROTEIN"/>
    <property type="match status" value="1"/>
</dbReference>
<evidence type="ECO:0000256" key="5">
    <source>
        <dbReference type="SAM" id="MobiDB-lite"/>
    </source>
</evidence>
<comment type="similarity">
    <text evidence="1">Belongs to the CCM1 family.</text>
</comment>
<reference evidence="7" key="2">
    <citation type="submission" date="2023-05" db="EMBL/GenBank/DDBJ databases">
        <authorList>
            <consortium name="Lawrence Berkeley National Laboratory"/>
            <person name="Steindorff A."/>
            <person name="Hensen N."/>
            <person name="Bonometti L."/>
            <person name="Westerberg I."/>
            <person name="Brannstrom I.O."/>
            <person name="Guillou S."/>
            <person name="Cros-Aarteil S."/>
            <person name="Calhoun S."/>
            <person name="Haridas S."/>
            <person name="Kuo A."/>
            <person name="Mondo S."/>
            <person name="Pangilinan J."/>
            <person name="Riley R."/>
            <person name="Labutti K."/>
            <person name="Andreopoulos B."/>
            <person name="Lipzen A."/>
            <person name="Chen C."/>
            <person name="Yanf M."/>
            <person name="Daum C."/>
            <person name="Ng V."/>
            <person name="Clum A."/>
            <person name="Ohm R."/>
            <person name="Martin F."/>
            <person name="Silar P."/>
            <person name="Natvig D."/>
            <person name="Lalanne C."/>
            <person name="Gautier V."/>
            <person name="Ament-Velasquez S.L."/>
            <person name="Kruys A."/>
            <person name="Hutchinson M.I."/>
            <person name="Powell A.J."/>
            <person name="Barry K."/>
            <person name="Miller A.N."/>
            <person name="Grigoriev I.V."/>
            <person name="Debuchy R."/>
            <person name="Gladieux P."/>
            <person name="Thoren M.H."/>
            <person name="Johannesson H."/>
        </authorList>
    </citation>
    <scope>NUCLEOTIDE SEQUENCE</scope>
    <source>
        <strain evidence="7">CBS 757.83</strain>
    </source>
</reference>
<name>A0AAN6QA22_9PEZI</name>
<evidence type="ECO:0000259" key="6">
    <source>
        <dbReference type="Pfam" id="PF23276"/>
    </source>
</evidence>
<feature type="domain" description="Pentatricopeptide repeat-containing protein-mitochondrial" evidence="6">
    <location>
        <begin position="371"/>
        <end position="501"/>
    </location>
</feature>
<comment type="function">
    <text evidence="3">Regulates mitochondrial small subunit maturation by controlling 15S rRNA 5'-end processing. Localizes to the 5' precursor of the 15S rRNA in a position that is subsequently occupied by mS47 in the mature yeast mtSSU. Uses structure and sequence-specific RNA recognition, binding to a single-stranded region of the precursor and specifically recognizing bases -6 to -1. The exchange of Ccm1 for mS47 is coupled to the irreversible removal of precursor rRNA that is accompanied by conformational changes of the mitoribosomal proteins uS5m and mS26. These conformational changes signal completion of 5'-end rRNA processing through protection of the mature 5'-end of the 15S rRNA and stabilization of mS47. The removal of the 5' precursor together with the dissociation of Ccm1 may be catalyzed by the 5'-3' exoribonuclease Pet127. Involved in the specific removal of group I introns in mitochondrial encoded transcripts.</text>
</comment>
<comment type="caution">
    <text evidence="7">The sequence shown here is derived from an EMBL/GenBank/DDBJ whole genome shotgun (WGS) entry which is preliminary data.</text>
</comment>
<organism evidence="7 8">
    <name type="scientific">Parathielavia hyrcaniae</name>
    <dbReference type="NCBI Taxonomy" id="113614"/>
    <lineage>
        <taxon>Eukaryota</taxon>
        <taxon>Fungi</taxon>
        <taxon>Dikarya</taxon>
        <taxon>Ascomycota</taxon>
        <taxon>Pezizomycotina</taxon>
        <taxon>Sordariomycetes</taxon>
        <taxon>Sordariomycetidae</taxon>
        <taxon>Sordariales</taxon>
        <taxon>Chaetomiaceae</taxon>
        <taxon>Parathielavia</taxon>
    </lineage>
</organism>
<evidence type="ECO:0000256" key="2">
    <source>
        <dbReference type="ARBA" id="ARBA00022737"/>
    </source>
</evidence>
<dbReference type="Proteomes" id="UP001305647">
    <property type="component" value="Unassembled WGS sequence"/>
</dbReference>
<feature type="region of interest" description="Disordered" evidence="5">
    <location>
        <begin position="97"/>
        <end position="128"/>
    </location>
</feature>
<feature type="region of interest" description="Disordered" evidence="5">
    <location>
        <begin position="1"/>
        <end position="83"/>
    </location>
</feature>
<evidence type="ECO:0000313" key="8">
    <source>
        <dbReference type="Proteomes" id="UP001305647"/>
    </source>
</evidence>
<dbReference type="PANTHER" id="PTHR47447">
    <property type="entry name" value="OS03G0856100 PROTEIN"/>
    <property type="match status" value="1"/>
</dbReference>
<dbReference type="InterPro" id="IPR011990">
    <property type="entry name" value="TPR-like_helical_dom_sf"/>
</dbReference>
<reference evidence="7" key="1">
    <citation type="journal article" date="2023" name="Mol. Phylogenet. Evol.">
        <title>Genome-scale phylogeny and comparative genomics of the fungal order Sordariales.</title>
        <authorList>
            <person name="Hensen N."/>
            <person name="Bonometti L."/>
            <person name="Westerberg I."/>
            <person name="Brannstrom I.O."/>
            <person name="Guillou S."/>
            <person name="Cros-Aarteil S."/>
            <person name="Calhoun S."/>
            <person name="Haridas S."/>
            <person name="Kuo A."/>
            <person name="Mondo S."/>
            <person name="Pangilinan J."/>
            <person name="Riley R."/>
            <person name="LaButti K."/>
            <person name="Andreopoulos B."/>
            <person name="Lipzen A."/>
            <person name="Chen C."/>
            <person name="Yan M."/>
            <person name="Daum C."/>
            <person name="Ng V."/>
            <person name="Clum A."/>
            <person name="Steindorff A."/>
            <person name="Ohm R.A."/>
            <person name="Martin F."/>
            <person name="Silar P."/>
            <person name="Natvig D.O."/>
            <person name="Lalanne C."/>
            <person name="Gautier V."/>
            <person name="Ament-Velasquez S.L."/>
            <person name="Kruys A."/>
            <person name="Hutchinson M.I."/>
            <person name="Powell A.J."/>
            <person name="Barry K."/>
            <person name="Miller A.N."/>
            <person name="Grigoriev I.V."/>
            <person name="Debuchy R."/>
            <person name="Gladieux P."/>
            <person name="Hiltunen Thoren M."/>
            <person name="Johannesson H."/>
        </authorList>
    </citation>
    <scope>NUCLEOTIDE SEQUENCE</scope>
    <source>
        <strain evidence="7">CBS 757.83</strain>
    </source>
</reference>
<dbReference type="AlphaFoldDB" id="A0AAN6QA22"/>
<evidence type="ECO:0000313" key="7">
    <source>
        <dbReference type="EMBL" id="KAK4103666.1"/>
    </source>
</evidence>
<keyword evidence="8" id="KW-1185">Reference proteome</keyword>
<evidence type="ECO:0000256" key="1">
    <source>
        <dbReference type="ARBA" id="ARBA00006192"/>
    </source>
</evidence>
<dbReference type="InterPro" id="IPR057027">
    <property type="entry name" value="TPR_mt"/>
</dbReference>
<evidence type="ECO:0000256" key="3">
    <source>
        <dbReference type="ARBA" id="ARBA00044493"/>
    </source>
</evidence>
<keyword evidence="2" id="KW-0677">Repeat</keyword>
<gene>
    <name evidence="7" type="ORF">N658DRAFT_421380</name>
</gene>
<comment type="subunit">
    <text evidence="4">Binds to mitochondrial small subunit 15S rRNA.</text>
</comment>
<accession>A0AAN6QA22</accession>
<feature type="compositionally biased region" description="Pro residues" evidence="5">
    <location>
        <begin position="66"/>
        <end position="76"/>
    </location>
</feature>
<sequence length="621" mass="68913">MAPKRQGIRLTHINNSVIDPSPPGRLYSAWATSQPHNPTAEEPPDPIQPDPTLELDPIEVTRPVTNPEPPQQPPSDTPTELHSDPTLRVASQVPNLLLPASGPRDSDTDSVPPTFIESAPLRTGQSETRNAETTALVHSPLNFPPETVDAPTHAIYRALLLSQNQRGQGNKIRRLVKYLVEERGERPSLVLYWLLVSANSETTTGSAAGLASILKEVKSLDIEPSSNFYLAALRVLAIHPDYLTRNTIVKRMKAQDIELTPPARHSIALGLLRDGQNEMALDYWDQMRRDGIEILEWVSDIFIYVMGLRGCLDEAVQLLYQRLKMVGGDASIVPPVLWSYLLDECSRNLHCEGTSFIWDTMVRQGKLDPPDGVALNVLHTAARHGETAMATAVLELLSGRGVKLNLLHYEPLMETYLQAGDLENAFRVLRIVQDAGHRAHSWDTRPIFALLKRSPELADKAVGVLCDLSKEGYLPGGAVNVLVEAVLQTRGFEQALTAYRQVCDVCESGPDRRTFGLLLDACERAEHAVFLVSEMDRFSVQSTGGILDSLVRCFAHDGSLDVALVYLNEMASASDRAVEAVVRRCCRDRDPRVWPLMDEVRKRGLELGEDVREMLREIPRA</sequence>
<proteinExistence type="inferred from homology"/>
<dbReference type="Gene3D" id="1.25.40.10">
    <property type="entry name" value="Tetratricopeptide repeat domain"/>
    <property type="match status" value="3"/>
</dbReference>
<dbReference type="InterPro" id="IPR002885">
    <property type="entry name" value="PPR_rpt"/>
</dbReference>
<dbReference type="Pfam" id="PF01535">
    <property type="entry name" value="PPR"/>
    <property type="match status" value="1"/>
</dbReference>
<dbReference type="Pfam" id="PF23276">
    <property type="entry name" value="TPR_24"/>
    <property type="match status" value="1"/>
</dbReference>
<evidence type="ECO:0000256" key="4">
    <source>
        <dbReference type="ARBA" id="ARBA00044511"/>
    </source>
</evidence>
<dbReference type="EMBL" id="MU863628">
    <property type="protein sequence ID" value="KAK4103666.1"/>
    <property type="molecule type" value="Genomic_DNA"/>
</dbReference>